<name>A0ABX5F9Q4_9CHRO</name>
<keyword evidence="2" id="KW-1185">Reference proteome</keyword>
<dbReference type="EMBL" id="PVWP01000002">
    <property type="protein sequence ID" value="PSB38555.1"/>
    <property type="molecule type" value="Genomic_DNA"/>
</dbReference>
<dbReference type="Gene3D" id="3.90.550.10">
    <property type="entry name" value="Spore Coat Polysaccharide Biosynthesis Protein SpsA, Chain A"/>
    <property type="match status" value="1"/>
</dbReference>
<organism evidence="1 2">
    <name type="scientific">Aphanothece cf. minutissima CCALA 015</name>
    <dbReference type="NCBI Taxonomy" id="2107695"/>
    <lineage>
        <taxon>Bacteria</taxon>
        <taxon>Bacillati</taxon>
        <taxon>Cyanobacteriota</taxon>
        <taxon>Cyanophyceae</taxon>
        <taxon>Oscillatoriophycideae</taxon>
        <taxon>Chroococcales</taxon>
        <taxon>Aphanothecaceae</taxon>
        <taxon>Aphanothece</taxon>
    </lineage>
</organism>
<dbReference type="Proteomes" id="UP000238218">
    <property type="component" value="Unassembled WGS sequence"/>
</dbReference>
<dbReference type="SUPFAM" id="SSF53448">
    <property type="entry name" value="Nucleotide-diphospho-sugar transferases"/>
    <property type="match status" value="1"/>
</dbReference>
<evidence type="ECO:0000313" key="1">
    <source>
        <dbReference type="EMBL" id="PSB38555.1"/>
    </source>
</evidence>
<protein>
    <submittedName>
        <fullName evidence="1">Glycosyltransferase family 2 protein</fullName>
    </submittedName>
</protein>
<proteinExistence type="predicted"/>
<dbReference type="InterPro" id="IPR029044">
    <property type="entry name" value="Nucleotide-diphossugar_trans"/>
</dbReference>
<sequence length="304" mass="35866">MEHVSGAVAAIRANQDVRPLDPLVKIYAICLIKNEGDVIADCLHHALKFCDRIFVLDNGSTDGTWETVNGLAQQYPAIVVEEQLLVPFRDGMRSIVYNRYHHELTDQDWWLRLDGDEFLDGDPRDVLAKANQEKADFVTAWNLQFYYTDTDYKNWEAERLDTSRPITERRRYYSANWREYRFFRNQPDQPWNEAVAPQWPDGLKKACSQRLYNRHYPYRTPDQIKEKLQARYGHAQFRHIDSVDWTSKLLPARRLNHFQAGQPPTINQFDYYSKRLRMAWITLIGRFKALLRRIGGARRSSHTS</sequence>
<reference evidence="1 2" key="1">
    <citation type="submission" date="2018-03" db="EMBL/GenBank/DDBJ databases">
        <title>The ancient ancestry and fast evolution of plastids.</title>
        <authorList>
            <person name="Moore K.R."/>
            <person name="Magnabosco C."/>
            <person name="Momper L."/>
            <person name="Gold D.A."/>
            <person name="Bosak T."/>
            <person name="Fournier G.P."/>
        </authorList>
    </citation>
    <scope>NUCLEOTIDE SEQUENCE [LARGE SCALE GENOMIC DNA]</scope>
    <source>
        <strain evidence="1 2">CCALA 015</strain>
    </source>
</reference>
<evidence type="ECO:0000313" key="2">
    <source>
        <dbReference type="Proteomes" id="UP000238218"/>
    </source>
</evidence>
<gene>
    <name evidence="1" type="ORF">C7B81_03000</name>
</gene>
<dbReference type="Pfam" id="PF13704">
    <property type="entry name" value="Glyco_tranf_2_4"/>
    <property type="match status" value="1"/>
</dbReference>
<comment type="caution">
    <text evidence="1">The sequence shown here is derived from an EMBL/GenBank/DDBJ whole genome shotgun (WGS) entry which is preliminary data.</text>
</comment>
<accession>A0ABX5F9Q4</accession>